<evidence type="ECO:0000256" key="1">
    <source>
        <dbReference type="ARBA" id="ARBA00004651"/>
    </source>
</evidence>
<comment type="subcellular location">
    <subcellularLocation>
        <location evidence="7">Cell inner membrane</location>
        <topology evidence="7">Multi-pass membrane protein</topology>
    </subcellularLocation>
    <subcellularLocation>
        <location evidence="1">Cell membrane</location>
        <topology evidence="1">Multi-pass membrane protein</topology>
    </subcellularLocation>
</comment>
<comment type="caution">
    <text evidence="9">The sequence shown here is derived from an EMBL/GenBank/DDBJ whole genome shotgun (WGS) entry which is preliminary data.</text>
</comment>
<gene>
    <name evidence="9" type="ORF">AVO45_04340</name>
</gene>
<evidence type="ECO:0000256" key="4">
    <source>
        <dbReference type="ARBA" id="ARBA00022692"/>
    </source>
</evidence>
<dbReference type="STRING" id="1685379.AVO45_04340"/>
<dbReference type="RefSeq" id="WP_068345405.1">
    <property type="nucleotide sequence ID" value="NZ_LQBQ01000012.1"/>
</dbReference>
<keyword evidence="4 7" id="KW-0812">Transmembrane</keyword>
<dbReference type="Pfam" id="PF04290">
    <property type="entry name" value="DctQ"/>
    <property type="match status" value="1"/>
</dbReference>
<name>A0A0X3TX71_9RHOB</name>
<protein>
    <recommendedName>
        <fullName evidence="7">TRAP transporter small permease protein</fullName>
    </recommendedName>
</protein>
<dbReference type="EMBL" id="LQBQ01000012">
    <property type="protein sequence ID" value="KUJ80295.1"/>
    <property type="molecule type" value="Genomic_DNA"/>
</dbReference>
<dbReference type="GO" id="GO:0005886">
    <property type="term" value="C:plasma membrane"/>
    <property type="evidence" value="ECO:0007669"/>
    <property type="project" value="UniProtKB-SubCell"/>
</dbReference>
<keyword evidence="5 7" id="KW-1133">Transmembrane helix</keyword>
<keyword evidence="6 7" id="KW-0472">Membrane</keyword>
<feature type="transmembrane region" description="Helical" evidence="7">
    <location>
        <begin position="94"/>
        <end position="114"/>
    </location>
</feature>
<keyword evidence="10" id="KW-1185">Reference proteome</keyword>
<dbReference type="GO" id="GO:0022857">
    <property type="term" value="F:transmembrane transporter activity"/>
    <property type="evidence" value="ECO:0007669"/>
    <property type="project" value="UniProtKB-UniRule"/>
</dbReference>
<keyword evidence="7" id="KW-0997">Cell inner membrane</keyword>
<evidence type="ECO:0000313" key="10">
    <source>
        <dbReference type="Proteomes" id="UP000053791"/>
    </source>
</evidence>
<comment type="subunit">
    <text evidence="7">The complex comprises the extracytoplasmic solute receptor protein and the two transmembrane proteins.</text>
</comment>
<keyword evidence="3" id="KW-1003">Cell membrane</keyword>
<sequence length="168" mass="18830">MTTLIQFVRRASVLPVVVACIALFILMVMTFCDVILRSVFNSPIEAATELTRILMAVLVFSVLPIISVTNGQIAVDLTDGIFHRLRLDRIRDAIIYLVSGAMLFWPVKRVWVLAERARDYGDVTEYLSIPTYIVGWFITVSVAVTAVVMIATGLLHLFAPQYLSEHSR</sequence>
<keyword evidence="2 7" id="KW-0813">Transport</keyword>
<feature type="transmembrane region" description="Helical" evidence="7">
    <location>
        <begin position="12"/>
        <end position="40"/>
    </location>
</feature>
<comment type="similarity">
    <text evidence="7">Belongs to the TRAP transporter small permease family.</text>
</comment>
<organism evidence="9 10">
    <name type="scientific">Ruegeria marisrubri</name>
    <dbReference type="NCBI Taxonomy" id="1685379"/>
    <lineage>
        <taxon>Bacteria</taxon>
        <taxon>Pseudomonadati</taxon>
        <taxon>Pseudomonadota</taxon>
        <taxon>Alphaproteobacteria</taxon>
        <taxon>Rhodobacterales</taxon>
        <taxon>Roseobacteraceae</taxon>
        <taxon>Ruegeria</taxon>
    </lineage>
</organism>
<evidence type="ECO:0000256" key="2">
    <source>
        <dbReference type="ARBA" id="ARBA00022448"/>
    </source>
</evidence>
<evidence type="ECO:0000256" key="3">
    <source>
        <dbReference type="ARBA" id="ARBA00022475"/>
    </source>
</evidence>
<dbReference type="AlphaFoldDB" id="A0A0X3TX71"/>
<dbReference type="Proteomes" id="UP000053791">
    <property type="component" value="Unassembled WGS sequence"/>
</dbReference>
<evidence type="ECO:0000256" key="6">
    <source>
        <dbReference type="ARBA" id="ARBA00023136"/>
    </source>
</evidence>
<comment type="function">
    <text evidence="7">Part of the tripartite ATP-independent periplasmic (TRAP) transport system.</text>
</comment>
<feature type="transmembrane region" description="Helical" evidence="7">
    <location>
        <begin position="134"/>
        <end position="159"/>
    </location>
</feature>
<evidence type="ECO:0000256" key="7">
    <source>
        <dbReference type="RuleBase" id="RU369079"/>
    </source>
</evidence>
<feature type="transmembrane region" description="Helical" evidence="7">
    <location>
        <begin position="52"/>
        <end position="73"/>
    </location>
</feature>
<dbReference type="OrthoDB" id="2877624at2"/>
<proteinExistence type="inferred from homology"/>
<evidence type="ECO:0000256" key="5">
    <source>
        <dbReference type="ARBA" id="ARBA00022989"/>
    </source>
</evidence>
<evidence type="ECO:0000259" key="8">
    <source>
        <dbReference type="Pfam" id="PF04290"/>
    </source>
</evidence>
<evidence type="ECO:0000313" key="9">
    <source>
        <dbReference type="EMBL" id="KUJ80295.1"/>
    </source>
</evidence>
<accession>A0A0X3TX71</accession>
<dbReference type="InterPro" id="IPR055348">
    <property type="entry name" value="DctQ"/>
</dbReference>
<feature type="domain" description="Tripartite ATP-independent periplasmic transporters DctQ component" evidence="8">
    <location>
        <begin position="26"/>
        <end position="152"/>
    </location>
</feature>
<reference evidence="9 10" key="1">
    <citation type="submission" date="2015-12" db="EMBL/GenBank/DDBJ databases">
        <authorList>
            <person name="Shamseldin A."/>
            <person name="Moawad H."/>
            <person name="Abd El-Rahim W.M."/>
            <person name="Sadowsky M.J."/>
        </authorList>
    </citation>
    <scope>NUCLEOTIDE SEQUENCE [LARGE SCALE GENOMIC DNA]</scope>
    <source>
        <strain evidence="9 10">ZGT118</strain>
    </source>
</reference>